<evidence type="ECO:0000313" key="14">
    <source>
        <dbReference type="Proteomes" id="UP000070501"/>
    </source>
</evidence>
<dbReference type="GO" id="GO:0001147">
    <property type="term" value="F:transcription termination site sequence-specific DNA binding"/>
    <property type="evidence" value="ECO:0007669"/>
    <property type="project" value="TreeGrafter"/>
</dbReference>
<feature type="domain" description="Helicase SEN1 beta-barrel" evidence="12">
    <location>
        <begin position="1152"/>
        <end position="1250"/>
    </location>
</feature>
<dbReference type="InParanoid" id="A0A136J9Z5"/>
<feature type="compositionally biased region" description="Low complexity" evidence="8">
    <location>
        <begin position="1999"/>
        <end position="2008"/>
    </location>
</feature>
<dbReference type="GO" id="GO:0006369">
    <property type="term" value="P:termination of RNA polymerase II transcription"/>
    <property type="evidence" value="ECO:0007669"/>
    <property type="project" value="TreeGrafter"/>
</dbReference>
<evidence type="ECO:0000259" key="11">
    <source>
        <dbReference type="Pfam" id="PF13087"/>
    </source>
</evidence>
<comment type="subcellular location">
    <subcellularLocation>
        <location evidence="1">Nucleus</location>
    </subcellularLocation>
</comment>
<dbReference type="InterPro" id="IPR027417">
    <property type="entry name" value="P-loop_NTPase"/>
</dbReference>
<name>A0A136J9Z5_9PEZI</name>
<dbReference type="InterPro" id="IPR024481">
    <property type="entry name" value="Helicase_Sen1_N"/>
</dbReference>
<evidence type="ECO:0000259" key="12">
    <source>
        <dbReference type="Pfam" id="PF23576"/>
    </source>
</evidence>
<accession>A0A136J9Z5</accession>
<dbReference type="PANTHER" id="PTHR10887">
    <property type="entry name" value="DNA2/NAM7 HELICASE FAMILY"/>
    <property type="match status" value="1"/>
</dbReference>
<evidence type="ECO:0000256" key="5">
    <source>
        <dbReference type="ARBA" id="ARBA00022806"/>
    </source>
</evidence>
<keyword evidence="3" id="KW-0547">Nucleotide-binding</keyword>
<reference evidence="14" key="1">
    <citation type="submission" date="2016-02" db="EMBL/GenBank/DDBJ databases">
        <title>Draft genome sequence of Microdochium bolleyi, a fungal endophyte of beachgrass.</title>
        <authorList>
            <consortium name="DOE Joint Genome Institute"/>
            <person name="David A.S."/>
            <person name="May G."/>
            <person name="Haridas S."/>
            <person name="Lim J."/>
            <person name="Wang M."/>
            <person name="Labutti K."/>
            <person name="Lipzen A."/>
            <person name="Barry K."/>
            <person name="Grigoriev I.V."/>
        </authorList>
    </citation>
    <scope>NUCLEOTIDE SEQUENCE [LARGE SCALE GENOMIC DNA]</scope>
    <source>
        <strain evidence="14">J235TASD1</strain>
    </source>
</reference>
<keyword evidence="7" id="KW-0539">Nucleus</keyword>
<dbReference type="GO" id="GO:0005694">
    <property type="term" value="C:chromosome"/>
    <property type="evidence" value="ECO:0007669"/>
    <property type="project" value="UniProtKB-ARBA"/>
</dbReference>
<evidence type="ECO:0000256" key="2">
    <source>
        <dbReference type="ARBA" id="ARBA00007913"/>
    </source>
</evidence>
<feature type="compositionally biased region" description="Polar residues" evidence="8">
    <location>
        <begin position="900"/>
        <end position="909"/>
    </location>
</feature>
<dbReference type="Proteomes" id="UP000070501">
    <property type="component" value="Unassembled WGS sequence"/>
</dbReference>
<feature type="compositionally biased region" description="Acidic residues" evidence="8">
    <location>
        <begin position="1031"/>
        <end position="1041"/>
    </location>
</feature>
<feature type="region of interest" description="Disordered" evidence="8">
    <location>
        <begin position="999"/>
        <end position="1078"/>
    </location>
</feature>
<feature type="domain" description="Helicase Sen1 N-terminal" evidence="9">
    <location>
        <begin position="88"/>
        <end position="819"/>
    </location>
</feature>
<dbReference type="InterPro" id="IPR056474">
    <property type="entry name" value="SEN1_barrel"/>
</dbReference>
<sequence>MEALNVIQKAFEDLRAIPPEHHLCCPKISEEDDEDYEDLDTPGEIGIAEKRQRLQNSLDRQDTLYNCALILGLQQESQGAFLTEFSERALAVLGSCSTCIRNWHKGRKPFLKRLSQFYDDSVVSAMTDRINTFDFDRITKGLLGAQEFILQQTGVVDQRAFIEADRADLLVALFEALCCMPYLSLPDNRRYFNFVFEKIQERKVLKLPDVLPTMTYFLFEEDPTRQKFATYTWSRQTLITAEDFEWAVKDNLKVAISRVFDHSACSPAQLQLFWQGFSHILNALDEDLILHSLQALGIQPGIYDLLLSHMMVDSDQLLVQLIKILCTLLDKSPKAFWAAYSQYTHISVAEQVLRSPAFKALLRRSGEQAMLDAVNATSWVKAFVDSVPTHSRGDVCDALVHHLLDEFAKDQSITTAGIQDCQWASADALASTLGAFASPTYKLHAGSSTILTNATLNLVLKHKDVILRLGRLAPKDARHIALAKSAQSVIEAALALDSRITVEEYGALQHSDSHVQREVKRDSSGLWAAFLENLSEGENGALELSKVMLSATYPLLTVEIFRPKKKATLSPVKKEFNEEFSKTAKAIGDVFTRLSGFEPAQLQQLFTELKTIQPVIAALIHGEGEISAAATEFIKTVTNEIRREDAVQNLLTKWFVPTLASFTKAIDEVNEKKTLWSSQLPILRYSRDFLDSMCDASGVLRSKTLTSGECQIVNKWWKTQWLYLENAFEQTEAWSHLIEMETMKEFCRLAMEHADALLSQDGVLSSAMSHQSVSDPSTGEAEDPAKTMKDILEQPRAHCYGLSKMLRLKDLYLVTVIVSVMGKLLKRLKEHDMQLNANALAFIRNTIKKSPQGRYNISTNMNDRQRAEIQKALGDDPADDDDDIQILSIRKAETMKQTRLDTWSKSGDGTVSLPKKPEPRSNKDDVRELLRASSSDKNRATLERMKARQPVKPVMPSPQATAANLASIKEQRAKEKEEKRKRDAEIIARAKALRAPKSIVNGEGSGMQGLSGIQGKDHAPQKSEIMVNSSSEDEEDSETDAAYEAQVSGKQTGGTGRTTVIKKGPSGPVKKTKIQRSAKDMRARLVPPMDELHRAILEWDIFHGGNDPPNGILCSHVSDSYDDPSSYRETFFPLLINEAWRSFVTAKDECTAQSFGVKVVSRMTVDSFIEVSTSMPKTEKISKELGEGDIVLLSVAAKPLESPESQHCLARIWRVQYKGGSKEISYRISSRAGSILAALVPQAELHGVKITNMTTIEREYASLKSLQYFDLMPEILDAKPSPMLNFDEELVSQTMKNYHLNPGQAKAILNAKANDAFTLVQGPPGTGKTKTIIAMVGALLTGTFSTNTGVAIKRPTAPINAPNNGSPPMAKKLLVCAPSNAAVDELVLRLKQGVKTTKGTFHKINVVRLGRSEAVNSLVQDVTLEKLVAAKAEGTETESSVQKTREAIHKEAGEIKQEIMGIRGQLEAAREVDDRDLVNRLQRSFDEVKRRQVAIGKQIDADKDSGMTAARENELRRRKFQQEVLDSAHVLCTTLSGAGHEMFKNLNVEFETVIIDEAAQCVELSALIPLKYGCTKCILVGDPKQLPPTVLSQSAAQYGYDQSLFVRMQRRSPKDIHLLDTQYRMHPEISKFPSQEFYEGKLVDGDGLASLRVQPWHSSLLLSPYRFFDVKGNQERGSRGQSLVNTEELRVAMKLYQRIRQDYSEVDLKGKIGIITPYKAQLFRLREQFVEHYGEKILEDIEFNTTDAFQGRECEIIIFSCVRASPTGGIGFMTDIRRMNVGLTRAKSSLWVLGDSRALSQGRYWRQLIEDAQQRDRYTTGNILQLLSQPGQKVSPTSWITSRSNSPKHEDAERKNGDNKVPIKDEDHIMRDASPKLPPLATDHKSTNGSPKVHIPNDLPNSDPPRGHQPPVKGYGGLNERGESSVVMRSADRPIIHSSAHKRPRDGADDGRAPKRVPSAPRGLLPGKRAPPSAPRAMPRPQDPSAMSVLGIKNEAAETKPPVTTAAPPHAPKGPANSHQNGPNAPRRKPPQSSSSSNMFIQRKPNRPAR</sequence>
<evidence type="ECO:0000256" key="4">
    <source>
        <dbReference type="ARBA" id="ARBA00022801"/>
    </source>
</evidence>
<dbReference type="CDD" id="cd18808">
    <property type="entry name" value="SF1_C_Upf1"/>
    <property type="match status" value="1"/>
</dbReference>
<evidence type="ECO:0000256" key="8">
    <source>
        <dbReference type="SAM" id="MobiDB-lite"/>
    </source>
</evidence>
<feature type="compositionally biased region" description="Polar residues" evidence="8">
    <location>
        <begin position="1827"/>
        <end position="1845"/>
    </location>
</feature>
<evidence type="ECO:0000259" key="10">
    <source>
        <dbReference type="Pfam" id="PF13086"/>
    </source>
</evidence>
<organism evidence="13 14">
    <name type="scientific">Microdochium bolleyi</name>
    <dbReference type="NCBI Taxonomy" id="196109"/>
    <lineage>
        <taxon>Eukaryota</taxon>
        <taxon>Fungi</taxon>
        <taxon>Dikarya</taxon>
        <taxon>Ascomycota</taxon>
        <taxon>Pezizomycotina</taxon>
        <taxon>Sordariomycetes</taxon>
        <taxon>Xylariomycetidae</taxon>
        <taxon>Xylariales</taxon>
        <taxon>Microdochiaceae</taxon>
        <taxon>Microdochium</taxon>
    </lineage>
</organism>
<dbReference type="FunFam" id="3.40.50.300:FF:001152">
    <property type="entry name" value="tRNA-splicing endonuclease, putative"/>
    <property type="match status" value="1"/>
</dbReference>
<keyword evidence="4" id="KW-0378">Hydrolase</keyword>
<proteinExistence type="inferred from homology"/>
<evidence type="ECO:0000256" key="3">
    <source>
        <dbReference type="ARBA" id="ARBA00022741"/>
    </source>
</evidence>
<dbReference type="Pfam" id="PF13087">
    <property type="entry name" value="AAA_12"/>
    <property type="match status" value="1"/>
</dbReference>
<dbReference type="GO" id="GO:0005524">
    <property type="term" value="F:ATP binding"/>
    <property type="evidence" value="ECO:0007669"/>
    <property type="project" value="UniProtKB-KW"/>
</dbReference>
<dbReference type="GO" id="GO:0016787">
    <property type="term" value="F:hydrolase activity"/>
    <property type="evidence" value="ECO:0007669"/>
    <property type="project" value="UniProtKB-KW"/>
</dbReference>
<dbReference type="SUPFAM" id="SSF52540">
    <property type="entry name" value="P-loop containing nucleoside triphosphate hydrolases"/>
    <property type="match status" value="1"/>
</dbReference>
<dbReference type="Pfam" id="PF13086">
    <property type="entry name" value="AAA_11"/>
    <property type="match status" value="1"/>
</dbReference>
<evidence type="ECO:0000256" key="7">
    <source>
        <dbReference type="ARBA" id="ARBA00023242"/>
    </source>
</evidence>
<dbReference type="GO" id="GO:0016604">
    <property type="term" value="C:nuclear body"/>
    <property type="evidence" value="ECO:0007669"/>
    <property type="project" value="TreeGrafter"/>
</dbReference>
<dbReference type="PANTHER" id="PTHR10887:SF495">
    <property type="entry name" value="HELICASE SENATAXIN ISOFORM X1-RELATED"/>
    <property type="match status" value="1"/>
</dbReference>
<feature type="region of interest" description="Disordered" evidence="8">
    <location>
        <begin position="897"/>
        <end position="982"/>
    </location>
</feature>
<dbReference type="Pfam" id="PF23576">
    <property type="entry name" value="SEN1_barrel"/>
    <property type="match status" value="1"/>
</dbReference>
<keyword evidence="5" id="KW-0347">Helicase</keyword>
<dbReference type="InterPro" id="IPR045055">
    <property type="entry name" value="DNA2/NAM7-like"/>
</dbReference>
<dbReference type="Pfam" id="PF12726">
    <property type="entry name" value="SEN1_N"/>
    <property type="match status" value="1"/>
</dbReference>
<feature type="compositionally biased region" description="Basic and acidic residues" evidence="8">
    <location>
        <begin position="1847"/>
        <end position="1874"/>
    </location>
</feature>
<feature type="compositionally biased region" description="Basic and acidic residues" evidence="8">
    <location>
        <begin position="969"/>
        <end position="982"/>
    </location>
</feature>
<dbReference type="STRING" id="196109.A0A136J9Z5"/>
<comment type="similarity">
    <text evidence="2">Belongs to the DNA2/NAM7 helicase family.</text>
</comment>
<dbReference type="InterPro" id="IPR047187">
    <property type="entry name" value="SF1_C_Upf1"/>
</dbReference>
<dbReference type="Gene3D" id="3.40.50.300">
    <property type="entry name" value="P-loop containing nucleotide triphosphate hydrolases"/>
    <property type="match status" value="2"/>
</dbReference>
<feature type="compositionally biased region" description="Basic and acidic residues" evidence="8">
    <location>
        <begin position="915"/>
        <end position="946"/>
    </location>
</feature>
<evidence type="ECO:0000256" key="6">
    <source>
        <dbReference type="ARBA" id="ARBA00022840"/>
    </source>
</evidence>
<keyword evidence="6" id="KW-0067">ATP-binding</keyword>
<evidence type="ECO:0000256" key="1">
    <source>
        <dbReference type="ARBA" id="ARBA00004123"/>
    </source>
</evidence>
<feature type="domain" description="DNA2/NAM7 helicase-like C-terminal" evidence="11">
    <location>
        <begin position="1600"/>
        <end position="1796"/>
    </location>
</feature>
<dbReference type="InterPro" id="IPR041677">
    <property type="entry name" value="DNA2/NAM7_AAA_11"/>
</dbReference>
<dbReference type="InterPro" id="IPR041679">
    <property type="entry name" value="DNA2/NAM7-like_C"/>
</dbReference>
<dbReference type="FunFam" id="3.40.50.300:FF:000326">
    <property type="entry name" value="P-loop containing nucleoside triphosphate hydrolase"/>
    <property type="match status" value="1"/>
</dbReference>
<dbReference type="GO" id="GO:0004386">
    <property type="term" value="F:helicase activity"/>
    <property type="evidence" value="ECO:0007669"/>
    <property type="project" value="UniProtKB-KW"/>
</dbReference>
<feature type="domain" description="DNA2/NAM7 helicase helicase" evidence="10">
    <location>
        <begin position="1299"/>
        <end position="1593"/>
    </location>
</feature>
<feature type="region of interest" description="Disordered" evidence="8">
    <location>
        <begin position="1827"/>
        <end position="2050"/>
    </location>
</feature>
<evidence type="ECO:0000313" key="13">
    <source>
        <dbReference type="EMBL" id="KXJ93970.1"/>
    </source>
</evidence>
<protein>
    <submittedName>
        <fullName evidence="13">SEN1 N terminal-domain-containing protein</fullName>
    </submittedName>
</protein>
<keyword evidence="14" id="KW-1185">Reference proteome</keyword>
<dbReference type="CDD" id="cd18042">
    <property type="entry name" value="DEXXQc_SETX"/>
    <property type="match status" value="1"/>
</dbReference>
<dbReference type="EMBL" id="KQ964247">
    <property type="protein sequence ID" value="KXJ93970.1"/>
    <property type="molecule type" value="Genomic_DNA"/>
</dbReference>
<dbReference type="FunCoup" id="A0A136J9Z5">
    <property type="interactions" value="274"/>
</dbReference>
<gene>
    <name evidence="13" type="ORF">Micbo1qcDRAFT_144810</name>
</gene>
<dbReference type="OrthoDB" id="6513042at2759"/>
<evidence type="ECO:0000259" key="9">
    <source>
        <dbReference type="Pfam" id="PF12726"/>
    </source>
</evidence>